<dbReference type="InterPro" id="IPR000748">
    <property type="entry name" value="PsdUridine_synth_RsuA/RluB/E/F"/>
</dbReference>
<feature type="domain" description="RNA-binding S4" evidence="3">
    <location>
        <begin position="5"/>
        <end position="67"/>
    </location>
</feature>
<dbReference type="Pfam" id="PF00849">
    <property type="entry name" value="PseudoU_synth_2"/>
    <property type="match status" value="1"/>
</dbReference>
<dbReference type="NCBIfam" id="TIGR00093">
    <property type="entry name" value="pseudouridine synthase"/>
    <property type="match status" value="1"/>
</dbReference>
<dbReference type="InterPro" id="IPR006145">
    <property type="entry name" value="PsdUridine_synth_RsuA/RluA"/>
</dbReference>
<dbReference type="InterPro" id="IPR050343">
    <property type="entry name" value="RsuA_PseudoU_synthase"/>
</dbReference>
<organism evidence="4">
    <name type="scientific">marine sediment metagenome</name>
    <dbReference type="NCBI Taxonomy" id="412755"/>
    <lineage>
        <taxon>unclassified sequences</taxon>
        <taxon>metagenomes</taxon>
        <taxon>ecological metagenomes</taxon>
    </lineage>
</organism>
<dbReference type="PROSITE" id="PS50889">
    <property type="entry name" value="S4"/>
    <property type="match status" value="1"/>
</dbReference>
<dbReference type="Gene3D" id="3.10.290.10">
    <property type="entry name" value="RNA-binding S4 domain"/>
    <property type="match status" value="1"/>
</dbReference>
<dbReference type="Pfam" id="PF01479">
    <property type="entry name" value="S4"/>
    <property type="match status" value="1"/>
</dbReference>
<comment type="caution">
    <text evidence="4">The sequence shown here is derived from an EMBL/GenBank/DDBJ whole genome shotgun (WGS) entry which is preliminary data.</text>
</comment>
<dbReference type="EMBL" id="BARS01051349">
    <property type="protein sequence ID" value="GAG44526.1"/>
    <property type="molecule type" value="Genomic_DNA"/>
</dbReference>
<dbReference type="Gene3D" id="3.30.70.1560">
    <property type="entry name" value="Alpha-L RNA-binding motif"/>
    <property type="match status" value="1"/>
</dbReference>
<dbReference type="Gene3D" id="3.30.70.580">
    <property type="entry name" value="Pseudouridine synthase I, catalytic domain, N-terminal subdomain"/>
    <property type="match status" value="1"/>
</dbReference>
<dbReference type="PANTHER" id="PTHR47683:SF2">
    <property type="entry name" value="RNA-BINDING S4 DOMAIN-CONTAINING PROTEIN"/>
    <property type="match status" value="1"/>
</dbReference>
<evidence type="ECO:0000313" key="4">
    <source>
        <dbReference type="EMBL" id="GAG44526.1"/>
    </source>
</evidence>
<sequence>MPGIIRLNSFLSRCGICSRRQADKYISEGRVKVNNIVVTVLGTKIETDNDIIEFDGKKINIPRENSYFILNKPAGVVTTLYDPQERKTIRSYTEEIGIRLFPMGRLDYDSEGLIILTDDGELSHRIQHPRYGIEKVYVLETDNVLNQKELSKIRKGIMLDDGLMKVLSIRINSKSARGASYRITIAEGRKRVLRRLFDKIG</sequence>
<dbReference type="InterPro" id="IPR020094">
    <property type="entry name" value="TruA/RsuA/RluB/E/F_N"/>
</dbReference>
<dbReference type="CDD" id="cd02870">
    <property type="entry name" value="PseudoU_synth_RsuA_like"/>
    <property type="match status" value="1"/>
</dbReference>
<dbReference type="InterPro" id="IPR036986">
    <property type="entry name" value="S4_RNA-bd_sf"/>
</dbReference>
<dbReference type="GO" id="GO:0006364">
    <property type="term" value="P:rRNA processing"/>
    <property type="evidence" value="ECO:0007669"/>
    <property type="project" value="UniProtKB-ARBA"/>
</dbReference>
<dbReference type="InterPro" id="IPR042092">
    <property type="entry name" value="PsdUridine_s_RsuA/RluB/E/F_cat"/>
</dbReference>
<dbReference type="InterPro" id="IPR002942">
    <property type="entry name" value="S4_RNA-bd"/>
</dbReference>
<dbReference type="AlphaFoldDB" id="X0Z7J6"/>
<dbReference type="FunFam" id="3.10.290.10:FF:000003">
    <property type="entry name" value="Pseudouridine synthase"/>
    <property type="match status" value="1"/>
</dbReference>
<evidence type="ECO:0000256" key="2">
    <source>
        <dbReference type="ARBA" id="ARBA00023235"/>
    </source>
</evidence>
<accession>X0Z7J6</accession>
<dbReference type="GO" id="GO:0001522">
    <property type="term" value="P:pseudouridine synthesis"/>
    <property type="evidence" value="ECO:0007669"/>
    <property type="project" value="InterPro"/>
</dbReference>
<dbReference type="SUPFAM" id="SSF55174">
    <property type="entry name" value="Alpha-L RNA-binding motif"/>
    <property type="match status" value="1"/>
</dbReference>
<protein>
    <recommendedName>
        <fullName evidence="3">RNA-binding S4 domain-containing protein</fullName>
    </recommendedName>
</protein>
<reference evidence="4" key="1">
    <citation type="journal article" date="2014" name="Front. Microbiol.">
        <title>High frequency of phylogenetically diverse reductive dehalogenase-homologous genes in deep subseafloor sedimentary metagenomes.</title>
        <authorList>
            <person name="Kawai M."/>
            <person name="Futagami T."/>
            <person name="Toyoda A."/>
            <person name="Takaki Y."/>
            <person name="Nishi S."/>
            <person name="Hori S."/>
            <person name="Arai W."/>
            <person name="Tsubouchi T."/>
            <person name="Morono Y."/>
            <person name="Uchiyama I."/>
            <person name="Ito T."/>
            <person name="Fujiyama A."/>
            <person name="Inagaki F."/>
            <person name="Takami H."/>
        </authorList>
    </citation>
    <scope>NUCLEOTIDE SEQUENCE</scope>
    <source>
        <strain evidence="4">Expedition CK06-06</strain>
    </source>
</reference>
<dbReference type="InterPro" id="IPR020103">
    <property type="entry name" value="PsdUridine_synth_cat_dom_sf"/>
</dbReference>
<name>X0Z7J6_9ZZZZ</name>
<comment type="similarity">
    <text evidence="1">Belongs to the pseudouridine synthase RsuA family.</text>
</comment>
<evidence type="ECO:0000259" key="3">
    <source>
        <dbReference type="SMART" id="SM00363"/>
    </source>
</evidence>
<feature type="non-terminal residue" evidence="4">
    <location>
        <position position="201"/>
    </location>
</feature>
<dbReference type="PROSITE" id="PS01149">
    <property type="entry name" value="PSI_RSU"/>
    <property type="match status" value="1"/>
</dbReference>
<gene>
    <name evidence="4" type="ORF">S01H1_76508</name>
</gene>
<keyword evidence="2" id="KW-0413">Isomerase</keyword>
<dbReference type="SMART" id="SM00363">
    <property type="entry name" value="S4"/>
    <property type="match status" value="1"/>
</dbReference>
<evidence type="ECO:0000256" key="1">
    <source>
        <dbReference type="ARBA" id="ARBA00008348"/>
    </source>
</evidence>
<dbReference type="GO" id="GO:0009982">
    <property type="term" value="F:pseudouridine synthase activity"/>
    <property type="evidence" value="ECO:0007669"/>
    <property type="project" value="InterPro"/>
</dbReference>
<dbReference type="InterPro" id="IPR018496">
    <property type="entry name" value="PsdUridine_synth_RsuA/RluB_CS"/>
</dbReference>
<dbReference type="CDD" id="cd00165">
    <property type="entry name" value="S4"/>
    <property type="match status" value="1"/>
</dbReference>
<proteinExistence type="inferred from homology"/>
<dbReference type="SUPFAM" id="SSF55120">
    <property type="entry name" value="Pseudouridine synthase"/>
    <property type="match status" value="1"/>
</dbReference>
<dbReference type="GO" id="GO:0003723">
    <property type="term" value="F:RNA binding"/>
    <property type="evidence" value="ECO:0007669"/>
    <property type="project" value="InterPro"/>
</dbReference>
<dbReference type="PANTHER" id="PTHR47683">
    <property type="entry name" value="PSEUDOURIDINE SYNTHASE FAMILY PROTEIN-RELATED"/>
    <property type="match status" value="1"/>
</dbReference>